<dbReference type="PROSITE" id="PS50082">
    <property type="entry name" value="WD_REPEATS_2"/>
    <property type="match status" value="1"/>
</dbReference>
<keyword evidence="10" id="KW-1185">Reference proteome</keyword>
<dbReference type="SMART" id="SM00320">
    <property type="entry name" value="WD40"/>
    <property type="match status" value="4"/>
</dbReference>
<dbReference type="PANTHER" id="PTHR46042:SF1">
    <property type="entry name" value="DIPHTHINE METHYLTRANSFERASE"/>
    <property type="match status" value="1"/>
</dbReference>
<protein>
    <recommendedName>
        <fullName evidence="6">methylated diphthine methylhydrolase</fullName>
        <ecNumber evidence="6">3.1.1.97</ecNumber>
    </recommendedName>
</protein>
<evidence type="ECO:0000256" key="1">
    <source>
        <dbReference type="ARBA" id="ARBA00005156"/>
    </source>
</evidence>
<dbReference type="EC" id="3.1.1.97" evidence="6"/>
<evidence type="ECO:0000256" key="2">
    <source>
        <dbReference type="ARBA" id="ARBA00022574"/>
    </source>
</evidence>
<name>A0AAW0Y2Q9_CHEQU</name>
<comment type="caution">
    <text evidence="9">The sequence shown here is derived from an EMBL/GenBank/DDBJ whole genome shotgun (WGS) entry which is preliminary data.</text>
</comment>
<dbReference type="InterPro" id="IPR015943">
    <property type="entry name" value="WD40/YVTN_repeat-like_dom_sf"/>
</dbReference>
<organism evidence="9 10">
    <name type="scientific">Cherax quadricarinatus</name>
    <name type="common">Australian red claw crayfish</name>
    <dbReference type="NCBI Taxonomy" id="27406"/>
    <lineage>
        <taxon>Eukaryota</taxon>
        <taxon>Metazoa</taxon>
        <taxon>Ecdysozoa</taxon>
        <taxon>Arthropoda</taxon>
        <taxon>Crustacea</taxon>
        <taxon>Multicrustacea</taxon>
        <taxon>Malacostraca</taxon>
        <taxon>Eumalacostraca</taxon>
        <taxon>Eucarida</taxon>
        <taxon>Decapoda</taxon>
        <taxon>Pleocyemata</taxon>
        <taxon>Astacidea</taxon>
        <taxon>Parastacoidea</taxon>
        <taxon>Parastacidae</taxon>
        <taxon>Cherax</taxon>
    </lineage>
</organism>
<comment type="catalytic activity">
    <reaction evidence="7">
        <text>diphthine methyl ester-[translation elongation factor 2] + H2O = diphthine-[translation elongation factor 2] + methanol + H(+)</text>
        <dbReference type="Rhea" id="RHEA:42656"/>
        <dbReference type="Rhea" id="RHEA-COMP:10172"/>
        <dbReference type="Rhea" id="RHEA-COMP:10173"/>
        <dbReference type="ChEBI" id="CHEBI:15377"/>
        <dbReference type="ChEBI" id="CHEBI:15378"/>
        <dbReference type="ChEBI" id="CHEBI:17790"/>
        <dbReference type="ChEBI" id="CHEBI:79005"/>
        <dbReference type="ChEBI" id="CHEBI:82696"/>
        <dbReference type="EC" id="3.1.1.97"/>
    </reaction>
</comment>
<accession>A0AAW0Y2Q9</accession>
<evidence type="ECO:0000256" key="3">
    <source>
        <dbReference type="ARBA" id="ARBA00022737"/>
    </source>
</evidence>
<dbReference type="GO" id="GO:0061685">
    <property type="term" value="F:diphthine methylesterase activity"/>
    <property type="evidence" value="ECO:0007669"/>
    <property type="project" value="UniProtKB-EC"/>
</dbReference>
<evidence type="ECO:0000256" key="8">
    <source>
        <dbReference type="PROSITE-ProRule" id="PRU00221"/>
    </source>
</evidence>
<dbReference type="PROSITE" id="PS00678">
    <property type="entry name" value="WD_REPEATS_1"/>
    <property type="match status" value="1"/>
</dbReference>
<dbReference type="SUPFAM" id="SSF50978">
    <property type="entry name" value="WD40 repeat-like"/>
    <property type="match status" value="1"/>
</dbReference>
<keyword evidence="3" id="KW-0677">Repeat</keyword>
<dbReference type="InterPro" id="IPR001680">
    <property type="entry name" value="WD40_rpt"/>
</dbReference>
<keyword evidence="2 8" id="KW-0853">WD repeat</keyword>
<dbReference type="InterPro" id="IPR036322">
    <property type="entry name" value="WD40_repeat_dom_sf"/>
</dbReference>
<dbReference type="InterPro" id="IPR052415">
    <property type="entry name" value="Diphthine_MTase"/>
</dbReference>
<evidence type="ECO:0000256" key="6">
    <source>
        <dbReference type="ARBA" id="ARBA00039131"/>
    </source>
</evidence>
<proteinExistence type="inferred from homology"/>
<dbReference type="Gene3D" id="2.130.10.10">
    <property type="entry name" value="YVTN repeat-like/Quinoprotein amine dehydrogenase"/>
    <property type="match status" value="1"/>
</dbReference>
<gene>
    <name evidence="9" type="ORF">OTU49_017221</name>
</gene>
<dbReference type="PANTHER" id="PTHR46042">
    <property type="entry name" value="DIPHTHINE METHYLTRANSFERASE"/>
    <property type="match status" value="1"/>
</dbReference>
<comment type="pathway">
    <text evidence="1">Protein modification; peptidyl-diphthamide biosynthesis.</text>
</comment>
<evidence type="ECO:0000313" key="9">
    <source>
        <dbReference type="EMBL" id="KAK8746007.1"/>
    </source>
</evidence>
<evidence type="ECO:0000256" key="5">
    <source>
        <dbReference type="ARBA" id="ARBA00038092"/>
    </source>
</evidence>
<evidence type="ECO:0000313" key="10">
    <source>
        <dbReference type="Proteomes" id="UP001445076"/>
    </source>
</evidence>
<sequence>MTFEVKKLFSWDTQYSADSVEFCPVDPYQDYLAVGTYQLADQEQSFEICEQETVKSNLLSSDVPKKRLGRLYLKKMINEKDLVLVQQIDMPAILDMKWCHHKIHGYPILAIANASGQLILYKLETVNDGAVKLKFWIKYSINEEDTLALSLDWSTGKIHCENPSISVSDSKGKISMLQLQNQELILQERFVAHEFEAWITAFDYWNPNIIYTGGDDCKFRGFDARVNPATPVFTSRAHNAGVTSIHRNANSEYFLASGSYDENVCLWDTRQLKSACSATSLGGGIWRLKWEPHGRDLLLAACMHNGFHITDTSISNIQIVASFTEHESLAYGVDWWPGSTGLSNIIASASFYDHLLCLWKFVV</sequence>
<feature type="repeat" description="WD" evidence="8">
    <location>
        <begin position="235"/>
        <end position="277"/>
    </location>
</feature>
<dbReference type="InterPro" id="IPR019775">
    <property type="entry name" value="WD40_repeat_CS"/>
</dbReference>
<dbReference type="GO" id="GO:0005737">
    <property type="term" value="C:cytoplasm"/>
    <property type="evidence" value="ECO:0007669"/>
    <property type="project" value="TreeGrafter"/>
</dbReference>
<dbReference type="GO" id="GO:0017183">
    <property type="term" value="P:protein histidyl modification to diphthamide"/>
    <property type="evidence" value="ECO:0007669"/>
    <property type="project" value="TreeGrafter"/>
</dbReference>
<keyword evidence="4" id="KW-0378">Hydrolase</keyword>
<dbReference type="Proteomes" id="UP001445076">
    <property type="component" value="Unassembled WGS sequence"/>
</dbReference>
<reference evidence="9" key="2">
    <citation type="submission" date="2024-01" db="EMBL/GenBank/DDBJ databases">
        <authorList>
            <person name="He J."/>
            <person name="Wang M."/>
            <person name="Zheng J."/>
            <person name="Liu Z."/>
        </authorList>
    </citation>
    <scope>NUCLEOTIDE SEQUENCE</scope>
    <source>
        <strain evidence="9">ZL_2023a</strain>
        <tissue evidence="9">Muscle</tissue>
    </source>
</reference>
<comment type="similarity">
    <text evidence="5">Belongs to the DPH7 family.</text>
</comment>
<dbReference type="Pfam" id="PF00400">
    <property type="entry name" value="WD40"/>
    <property type="match status" value="1"/>
</dbReference>
<reference evidence="9 10" key="1">
    <citation type="journal article" date="2024" name="BMC Genomics">
        <title>Genome assembly of redclaw crayfish (Cherax quadricarinatus) provides insights into its immune adaptation and hypoxia tolerance.</title>
        <authorList>
            <person name="Liu Z."/>
            <person name="Zheng J."/>
            <person name="Li H."/>
            <person name="Fang K."/>
            <person name="Wang S."/>
            <person name="He J."/>
            <person name="Zhou D."/>
            <person name="Weng S."/>
            <person name="Chi M."/>
            <person name="Gu Z."/>
            <person name="He J."/>
            <person name="Li F."/>
            <person name="Wang M."/>
        </authorList>
    </citation>
    <scope>NUCLEOTIDE SEQUENCE [LARGE SCALE GENOMIC DNA]</scope>
    <source>
        <strain evidence="9">ZL_2023a</strain>
    </source>
</reference>
<evidence type="ECO:0000256" key="7">
    <source>
        <dbReference type="ARBA" id="ARBA00047551"/>
    </source>
</evidence>
<dbReference type="EMBL" id="JARKIK010000018">
    <property type="protein sequence ID" value="KAK8746008.1"/>
    <property type="molecule type" value="Genomic_DNA"/>
</dbReference>
<dbReference type="AlphaFoldDB" id="A0AAW0Y2Q9"/>
<dbReference type="EMBL" id="JARKIK010000018">
    <property type="protein sequence ID" value="KAK8746007.1"/>
    <property type="molecule type" value="Genomic_DNA"/>
</dbReference>
<evidence type="ECO:0000256" key="4">
    <source>
        <dbReference type="ARBA" id="ARBA00022801"/>
    </source>
</evidence>